<dbReference type="Proteomes" id="UP001516400">
    <property type="component" value="Unassembled WGS sequence"/>
</dbReference>
<proteinExistence type="predicted"/>
<evidence type="ECO:0000313" key="2">
    <source>
        <dbReference type="Proteomes" id="UP001516400"/>
    </source>
</evidence>
<evidence type="ECO:0000313" key="1">
    <source>
        <dbReference type="EMBL" id="KAL3287214.1"/>
    </source>
</evidence>
<organism evidence="1 2">
    <name type="scientific">Cryptolaemus montrouzieri</name>
    <dbReference type="NCBI Taxonomy" id="559131"/>
    <lineage>
        <taxon>Eukaryota</taxon>
        <taxon>Metazoa</taxon>
        <taxon>Ecdysozoa</taxon>
        <taxon>Arthropoda</taxon>
        <taxon>Hexapoda</taxon>
        <taxon>Insecta</taxon>
        <taxon>Pterygota</taxon>
        <taxon>Neoptera</taxon>
        <taxon>Endopterygota</taxon>
        <taxon>Coleoptera</taxon>
        <taxon>Polyphaga</taxon>
        <taxon>Cucujiformia</taxon>
        <taxon>Coccinelloidea</taxon>
        <taxon>Coccinellidae</taxon>
        <taxon>Scymninae</taxon>
        <taxon>Scymnini</taxon>
        <taxon>Cryptolaemus</taxon>
    </lineage>
</organism>
<protein>
    <submittedName>
        <fullName evidence="1">Uncharacterized protein</fullName>
    </submittedName>
</protein>
<keyword evidence="2" id="KW-1185">Reference proteome</keyword>
<dbReference type="EMBL" id="JABFTP020000185">
    <property type="protein sequence ID" value="KAL3287214.1"/>
    <property type="molecule type" value="Genomic_DNA"/>
</dbReference>
<name>A0ABD2P8Q4_9CUCU</name>
<sequence length="179" mass="20895">MVQQIKSSYQESRSSKFKQILGRAISGKIVKNTGNYLLLGKILSLLFRQKFIGEEYVKCKNVKSNQKFIQDRVTSFYEENSKIIPDKNASIKINGKQVTKRYMNATMKDLQSKFCSQRQAIKHFNHELDLFIAHEYRITHQNNSMKKLTQSLESNELGLLIDFSENYSCKYETEVQPVH</sequence>
<accession>A0ABD2P8Q4</accession>
<gene>
    <name evidence="1" type="ORF">HHI36_001691</name>
</gene>
<dbReference type="AlphaFoldDB" id="A0ABD2P8Q4"/>
<comment type="caution">
    <text evidence="1">The sequence shown here is derived from an EMBL/GenBank/DDBJ whole genome shotgun (WGS) entry which is preliminary data.</text>
</comment>
<reference evidence="1 2" key="1">
    <citation type="journal article" date="2021" name="BMC Biol.">
        <title>Horizontally acquired antibacterial genes associated with adaptive radiation of ladybird beetles.</title>
        <authorList>
            <person name="Li H.S."/>
            <person name="Tang X.F."/>
            <person name="Huang Y.H."/>
            <person name="Xu Z.Y."/>
            <person name="Chen M.L."/>
            <person name="Du X.Y."/>
            <person name="Qiu B.Y."/>
            <person name="Chen P.T."/>
            <person name="Zhang W."/>
            <person name="Slipinski A."/>
            <person name="Escalona H.E."/>
            <person name="Waterhouse R.M."/>
            <person name="Zwick A."/>
            <person name="Pang H."/>
        </authorList>
    </citation>
    <scope>NUCLEOTIDE SEQUENCE [LARGE SCALE GENOMIC DNA]</scope>
    <source>
        <strain evidence="1">SYSU2018</strain>
    </source>
</reference>